<comment type="caution">
    <text evidence="2">The sequence shown here is derived from an EMBL/GenBank/DDBJ whole genome shotgun (WGS) entry which is preliminary data.</text>
</comment>
<keyword evidence="3" id="KW-1185">Reference proteome</keyword>
<organism evidence="2 3">
    <name type="scientific">Marinactinospora rubrisoli</name>
    <dbReference type="NCBI Taxonomy" id="2715399"/>
    <lineage>
        <taxon>Bacteria</taxon>
        <taxon>Bacillati</taxon>
        <taxon>Actinomycetota</taxon>
        <taxon>Actinomycetes</taxon>
        <taxon>Streptosporangiales</taxon>
        <taxon>Nocardiopsidaceae</taxon>
        <taxon>Marinactinospora</taxon>
    </lineage>
</organism>
<gene>
    <name evidence="2" type="ORF">ACFQRF_01150</name>
</gene>
<accession>A0ABW2KAF8</accession>
<sequence length="74" mass="8453">MNSNLDTRLHDHVALAEIELYSDLLTVVATAEGRLTVEEIDRALGVAREPEAESRAAARARGKQRRRRRRTTRR</sequence>
<dbReference type="Proteomes" id="UP001596540">
    <property type="component" value="Unassembled WGS sequence"/>
</dbReference>
<proteinExistence type="predicted"/>
<feature type="compositionally biased region" description="Basic and acidic residues" evidence="1">
    <location>
        <begin position="47"/>
        <end position="56"/>
    </location>
</feature>
<evidence type="ECO:0000313" key="3">
    <source>
        <dbReference type="Proteomes" id="UP001596540"/>
    </source>
</evidence>
<feature type="region of interest" description="Disordered" evidence="1">
    <location>
        <begin position="47"/>
        <end position="74"/>
    </location>
</feature>
<feature type="compositionally biased region" description="Basic residues" evidence="1">
    <location>
        <begin position="58"/>
        <end position="74"/>
    </location>
</feature>
<evidence type="ECO:0000256" key="1">
    <source>
        <dbReference type="SAM" id="MobiDB-lite"/>
    </source>
</evidence>
<evidence type="ECO:0000313" key="2">
    <source>
        <dbReference type="EMBL" id="MFC7326333.1"/>
    </source>
</evidence>
<dbReference type="RefSeq" id="WP_379868100.1">
    <property type="nucleotide sequence ID" value="NZ_JBHTBH010000001.1"/>
</dbReference>
<protein>
    <submittedName>
        <fullName evidence="2">Uncharacterized protein</fullName>
    </submittedName>
</protein>
<name>A0ABW2KAF8_9ACTN</name>
<reference evidence="3" key="1">
    <citation type="journal article" date="2019" name="Int. J. Syst. Evol. Microbiol.">
        <title>The Global Catalogue of Microorganisms (GCM) 10K type strain sequencing project: providing services to taxonomists for standard genome sequencing and annotation.</title>
        <authorList>
            <consortium name="The Broad Institute Genomics Platform"/>
            <consortium name="The Broad Institute Genome Sequencing Center for Infectious Disease"/>
            <person name="Wu L."/>
            <person name="Ma J."/>
        </authorList>
    </citation>
    <scope>NUCLEOTIDE SEQUENCE [LARGE SCALE GENOMIC DNA]</scope>
    <source>
        <strain evidence="3">CGMCC 4.7382</strain>
    </source>
</reference>
<dbReference type="EMBL" id="JBHTBH010000001">
    <property type="protein sequence ID" value="MFC7326333.1"/>
    <property type="molecule type" value="Genomic_DNA"/>
</dbReference>